<feature type="compositionally biased region" description="Low complexity" evidence="1">
    <location>
        <begin position="45"/>
        <end position="58"/>
    </location>
</feature>
<dbReference type="OrthoDB" id="5370011at2759"/>
<dbReference type="GeneID" id="54480277"/>
<reference evidence="2" key="1">
    <citation type="journal article" date="2020" name="Stud. Mycol.">
        <title>101 Dothideomycetes genomes: a test case for predicting lifestyles and emergence of pathogens.</title>
        <authorList>
            <person name="Haridas S."/>
            <person name="Albert R."/>
            <person name="Binder M."/>
            <person name="Bloem J."/>
            <person name="Labutti K."/>
            <person name="Salamov A."/>
            <person name="Andreopoulos B."/>
            <person name="Baker S."/>
            <person name="Barry K."/>
            <person name="Bills G."/>
            <person name="Bluhm B."/>
            <person name="Cannon C."/>
            <person name="Castanera R."/>
            <person name="Culley D."/>
            <person name="Daum C."/>
            <person name="Ezra D."/>
            <person name="Gonzalez J."/>
            <person name="Henrissat B."/>
            <person name="Kuo A."/>
            <person name="Liang C."/>
            <person name="Lipzen A."/>
            <person name="Lutzoni F."/>
            <person name="Magnuson J."/>
            <person name="Mondo S."/>
            <person name="Nolan M."/>
            <person name="Ohm R."/>
            <person name="Pangilinan J."/>
            <person name="Park H.-J."/>
            <person name="Ramirez L."/>
            <person name="Alfaro M."/>
            <person name="Sun H."/>
            <person name="Tritt A."/>
            <person name="Yoshinaga Y."/>
            <person name="Zwiers L.-H."/>
            <person name="Turgeon B."/>
            <person name="Goodwin S."/>
            <person name="Spatafora J."/>
            <person name="Crous P."/>
            <person name="Grigoriev I."/>
        </authorList>
    </citation>
    <scope>NUCLEOTIDE SEQUENCE</scope>
    <source>
        <strain evidence="2">CBS 121739</strain>
    </source>
</reference>
<dbReference type="Proteomes" id="UP000799437">
    <property type="component" value="Unassembled WGS sequence"/>
</dbReference>
<organism evidence="2 3">
    <name type="scientific">Pseudovirgaria hyperparasitica</name>
    <dbReference type="NCBI Taxonomy" id="470096"/>
    <lineage>
        <taxon>Eukaryota</taxon>
        <taxon>Fungi</taxon>
        <taxon>Dikarya</taxon>
        <taxon>Ascomycota</taxon>
        <taxon>Pezizomycotina</taxon>
        <taxon>Dothideomycetes</taxon>
        <taxon>Dothideomycetes incertae sedis</taxon>
        <taxon>Acrospermales</taxon>
        <taxon>Acrospermaceae</taxon>
        <taxon>Pseudovirgaria</taxon>
    </lineage>
</organism>
<keyword evidence="3" id="KW-1185">Reference proteome</keyword>
<evidence type="ECO:0000256" key="1">
    <source>
        <dbReference type="SAM" id="MobiDB-lite"/>
    </source>
</evidence>
<name>A0A6A6VW46_9PEZI</name>
<evidence type="ECO:0000313" key="2">
    <source>
        <dbReference type="EMBL" id="KAF2754385.1"/>
    </source>
</evidence>
<dbReference type="RefSeq" id="XP_033596836.1">
    <property type="nucleotide sequence ID" value="XM_033739223.1"/>
</dbReference>
<protein>
    <submittedName>
        <fullName evidence="2">Uncharacterized protein</fullName>
    </submittedName>
</protein>
<dbReference type="EMBL" id="ML996580">
    <property type="protein sequence ID" value="KAF2754385.1"/>
    <property type="molecule type" value="Genomic_DNA"/>
</dbReference>
<proteinExistence type="predicted"/>
<accession>A0A6A6VW46</accession>
<gene>
    <name evidence="2" type="ORF">EJ05DRAFT_139751</name>
</gene>
<feature type="region of interest" description="Disordered" evidence="1">
    <location>
        <begin position="1"/>
        <end position="58"/>
    </location>
</feature>
<sequence>MSNQPASSPAAVDSSTDKRRSFGRYVKRLSSVLRRGSSKNAMPGSSSTAQSAAASATPVTTTTAAIAPIAETIDELPIPQPQLVSTSASPSTVPGAYAKSAIQQERARALFAKYGLTLEAHEWVATATTTHVQRVEKPIRMRVHRTCHKCETSFGLDRSCKNCEHRRCKKCPRYPPKKDRTDRPTEIEDIQMQTADAIGELKKRRKSSTPYLTITSKSGGELVYAPTRQRIHRTCHKCHTHFQPVTAAVCHHCQHSRCTKCPREPAKSKKWPEGYPGDAPYESSEEEMPTINRTWKRPRQRIRWTCCCCESLFTTGSRTCTCSHERCETCTRQPPKKPKKEFDPEIVKSVEEKLERFRIERTAGTTSLPSFT</sequence>
<dbReference type="AlphaFoldDB" id="A0A6A6VW46"/>
<evidence type="ECO:0000313" key="3">
    <source>
        <dbReference type="Proteomes" id="UP000799437"/>
    </source>
</evidence>